<sequence length="925" mass="105002">MKKFVSIFLIFYIIFLSVSPVFAYEPKQVIRVAKFNSGNYFISEDDGTVKSYDKEYLDKISEYTGMQYEFVDCGTWQNAVKMLENHQIDLVGTMQTSDERLQNYDFCKYEYGVTYASLACLPDKDYTFQDYTSFSDASIGCTIDYVRKSELYNWMSEHNITGSLTFYDTEPQLVNALQNGEIDIMAASVHTILPEWNILDKYCFSPFYFTTWKGNSALTEMIDNAILKIKLYESEFEDSLIEYYFPYISVDPLTSEEKDYINNSNGIELFFDPEAAPITFVDKKSGNMKGVIIDNCELISHSTGLKIQYKSLVDRALIDDSKNQYAFISIVNNYTSEYTKESDNEKITKPIFEFPFYLYCNWGFDYNVNSSYTVAMTSGRPAIRDYLEHTNPNYNIIECNTIKECFDLLKEGKVDLVFSSLYTSNNILIKENRTDVNFIPTTETNIGIAIKFTGSDSEILKSIFNKEISTIKSEDQTQALLNYTTNMAPEASLSYFIQTNTGVFIFILFIIFLVLLFACIWLIRYYAISKQKAALSSINDELRKANAAKTDFLSRMSHDIRTPMNAIIGMTNLAKKSANVSEETLDYLEKINSSSNFLLGLINDILDMSKIESGSLNFNPSVYFYNDFLSNISAMFTPLCNNKNVTFIIERGLTENTALFVDKVRFNQIFFNILSNAIKYTPNGGEVKYEMKNILVNNKNLSADYIISDNGIGMSEEFQKEMFNPFAREHDDTNTTEGTGLGLAITKNILDLMGGNINVSSKEGKGTTVIIHLEIPLAAKEQIVTNKIADNLIGDLNGKKVLLVEDHPLNTEIAEKILENKGVTVVSAKNGLDGLNKFRSSDQYEFDAILMDIRMPVMDGLETTKKIRKLNRPDAKNIPIIAMSANAYQEDIEKSLSAGINEHLAKPINPELLYATLEKFIGKNK</sequence>
<dbReference type="InterPro" id="IPR036890">
    <property type="entry name" value="HATPase_C_sf"/>
</dbReference>
<evidence type="ECO:0000256" key="2">
    <source>
        <dbReference type="ARBA" id="ARBA00004370"/>
    </source>
</evidence>
<keyword evidence="6" id="KW-0808">Transferase</keyword>
<dbReference type="SUPFAM" id="SSF52172">
    <property type="entry name" value="CheY-like"/>
    <property type="match status" value="1"/>
</dbReference>
<dbReference type="SUPFAM" id="SSF47384">
    <property type="entry name" value="Homodimeric domain of signal transducing histidine kinase"/>
    <property type="match status" value="1"/>
</dbReference>
<evidence type="ECO:0000256" key="9">
    <source>
        <dbReference type="ARBA" id="ARBA00024867"/>
    </source>
</evidence>
<evidence type="ECO:0000256" key="1">
    <source>
        <dbReference type="ARBA" id="ARBA00000085"/>
    </source>
</evidence>
<comment type="catalytic activity">
    <reaction evidence="1">
        <text>ATP + protein L-histidine = ADP + protein N-phospho-L-histidine.</text>
        <dbReference type="EC" id="2.7.13.3"/>
    </reaction>
</comment>
<keyword evidence="11" id="KW-1133">Transmembrane helix</keyword>
<keyword evidence="8" id="KW-0902">Two-component regulatory system</keyword>
<dbReference type="InterPro" id="IPR003594">
    <property type="entry name" value="HATPase_dom"/>
</dbReference>
<dbReference type="EC" id="2.7.13.3" evidence="3"/>
<keyword evidence="7 14" id="KW-0418">Kinase</keyword>
<dbReference type="SUPFAM" id="SSF53850">
    <property type="entry name" value="Periplasmic binding protein-like II"/>
    <property type="match status" value="2"/>
</dbReference>
<dbReference type="Pfam" id="PF00072">
    <property type="entry name" value="Response_reg"/>
    <property type="match status" value="1"/>
</dbReference>
<dbReference type="GeneID" id="98062668"/>
<proteinExistence type="predicted"/>
<evidence type="ECO:0000256" key="3">
    <source>
        <dbReference type="ARBA" id="ARBA00012438"/>
    </source>
</evidence>
<evidence type="ECO:0000256" key="4">
    <source>
        <dbReference type="ARBA" id="ARBA00018672"/>
    </source>
</evidence>
<dbReference type="Pfam" id="PF00497">
    <property type="entry name" value="SBP_bac_3"/>
    <property type="match status" value="1"/>
</dbReference>
<feature type="domain" description="Histidine kinase" evidence="12">
    <location>
        <begin position="555"/>
        <end position="777"/>
    </location>
</feature>
<evidence type="ECO:0000256" key="10">
    <source>
        <dbReference type="PROSITE-ProRule" id="PRU00169"/>
    </source>
</evidence>
<dbReference type="SMART" id="SM00388">
    <property type="entry name" value="HisKA"/>
    <property type="match status" value="1"/>
</dbReference>
<dbReference type="CDD" id="cd00082">
    <property type="entry name" value="HisKA"/>
    <property type="match status" value="1"/>
</dbReference>
<dbReference type="SUPFAM" id="SSF55874">
    <property type="entry name" value="ATPase domain of HSP90 chaperone/DNA topoisomerase II/histidine kinase"/>
    <property type="match status" value="1"/>
</dbReference>
<evidence type="ECO:0000313" key="14">
    <source>
        <dbReference type="EMBL" id="AUO19427.1"/>
    </source>
</evidence>
<feature type="domain" description="Response regulatory" evidence="13">
    <location>
        <begin position="800"/>
        <end position="921"/>
    </location>
</feature>
<dbReference type="InterPro" id="IPR005467">
    <property type="entry name" value="His_kinase_dom"/>
</dbReference>
<evidence type="ECO:0000256" key="8">
    <source>
        <dbReference type="ARBA" id="ARBA00023012"/>
    </source>
</evidence>
<evidence type="ECO:0000313" key="15">
    <source>
        <dbReference type="Proteomes" id="UP000235589"/>
    </source>
</evidence>
<dbReference type="InterPro" id="IPR011006">
    <property type="entry name" value="CheY-like_superfamily"/>
</dbReference>
<evidence type="ECO:0000256" key="5">
    <source>
        <dbReference type="ARBA" id="ARBA00022553"/>
    </source>
</evidence>
<dbReference type="RefSeq" id="WP_102365635.1">
    <property type="nucleotide sequence ID" value="NZ_CP020991.1"/>
</dbReference>
<dbReference type="Pfam" id="PF00512">
    <property type="entry name" value="HisKA"/>
    <property type="match status" value="1"/>
</dbReference>
<dbReference type="KEGG" id="mpec:B9O19_01266"/>
<evidence type="ECO:0000256" key="6">
    <source>
        <dbReference type="ARBA" id="ARBA00022679"/>
    </source>
</evidence>
<keyword evidence="15" id="KW-1185">Reference proteome</keyword>
<dbReference type="Pfam" id="PF02518">
    <property type="entry name" value="HATPase_c"/>
    <property type="match status" value="1"/>
</dbReference>
<keyword evidence="11" id="KW-0812">Transmembrane</keyword>
<dbReference type="GO" id="GO:0000155">
    <property type="term" value="F:phosphorelay sensor kinase activity"/>
    <property type="evidence" value="ECO:0007669"/>
    <property type="project" value="InterPro"/>
</dbReference>
<dbReference type="OrthoDB" id="9810305at2"/>
<dbReference type="InterPro" id="IPR003661">
    <property type="entry name" value="HisK_dim/P_dom"/>
</dbReference>
<dbReference type="PRINTS" id="PR00344">
    <property type="entry name" value="BCTRLSENSOR"/>
</dbReference>
<evidence type="ECO:0000259" key="13">
    <source>
        <dbReference type="PROSITE" id="PS50110"/>
    </source>
</evidence>
<dbReference type="Gene3D" id="3.40.50.2300">
    <property type="match status" value="1"/>
</dbReference>
<dbReference type="InterPro" id="IPR004358">
    <property type="entry name" value="Sig_transdc_His_kin-like_C"/>
</dbReference>
<accession>A0A2K9P2F4</accession>
<dbReference type="Gene3D" id="3.40.190.10">
    <property type="entry name" value="Periplasmic binding protein-like II"/>
    <property type="match status" value="4"/>
</dbReference>
<dbReference type="AlphaFoldDB" id="A0A2K9P2F4"/>
<dbReference type="SMART" id="SM00387">
    <property type="entry name" value="HATPase_c"/>
    <property type="match status" value="1"/>
</dbReference>
<dbReference type="Gene3D" id="1.10.287.130">
    <property type="match status" value="1"/>
</dbReference>
<dbReference type="InterPro" id="IPR036097">
    <property type="entry name" value="HisK_dim/P_sf"/>
</dbReference>
<dbReference type="PANTHER" id="PTHR45339">
    <property type="entry name" value="HYBRID SIGNAL TRANSDUCTION HISTIDINE KINASE J"/>
    <property type="match status" value="1"/>
</dbReference>
<evidence type="ECO:0000256" key="7">
    <source>
        <dbReference type="ARBA" id="ARBA00022777"/>
    </source>
</evidence>
<comment type="subcellular location">
    <subcellularLocation>
        <location evidence="2">Membrane</location>
    </subcellularLocation>
</comment>
<comment type="function">
    <text evidence="9">May play the central regulatory role in sporulation. It may be an element of the effector pathway responsible for the activation of sporulation genes in response to nutritional stress. Spo0A may act in concert with spo0H (a sigma factor) to control the expression of some genes that are critical to the sporulation process.</text>
</comment>
<dbReference type="FunFam" id="3.30.565.10:FF:000006">
    <property type="entry name" value="Sensor histidine kinase WalK"/>
    <property type="match status" value="1"/>
</dbReference>
<gene>
    <name evidence="14" type="ORF">B9O19_01266</name>
</gene>
<dbReference type="PROSITE" id="PS50110">
    <property type="entry name" value="RESPONSE_REGULATORY"/>
    <property type="match status" value="1"/>
</dbReference>
<name>A0A2K9P2F4_9FIRM</name>
<dbReference type="PROSITE" id="PS50109">
    <property type="entry name" value="HIS_KIN"/>
    <property type="match status" value="1"/>
</dbReference>
<reference evidence="14 15" key="1">
    <citation type="submission" date="2017-04" db="EMBL/GenBank/DDBJ databases">
        <title>Monoglobus pectinilyticus 14 draft genome.</title>
        <authorList>
            <person name="Kim C."/>
            <person name="Rosendale D.I."/>
            <person name="Kelly W.J."/>
            <person name="Tannock G.W."/>
            <person name="Patchett M.L."/>
            <person name="Jordens J.Z."/>
        </authorList>
    </citation>
    <scope>NUCLEOTIDE SEQUENCE [LARGE SCALE GENOMIC DNA]</scope>
    <source>
        <strain evidence="14 15">14</strain>
    </source>
</reference>
<organism evidence="14 15">
    <name type="scientific">Monoglobus pectinilyticus</name>
    <dbReference type="NCBI Taxonomy" id="1981510"/>
    <lineage>
        <taxon>Bacteria</taxon>
        <taxon>Bacillati</taxon>
        <taxon>Bacillota</taxon>
        <taxon>Clostridia</taxon>
        <taxon>Monoglobales</taxon>
        <taxon>Monoglobaceae</taxon>
        <taxon>Monoglobus</taxon>
    </lineage>
</organism>
<dbReference type="GO" id="GO:0016020">
    <property type="term" value="C:membrane"/>
    <property type="evidence" value="ECO:0007669"/>
    <property type="project" value="UniProtKB-SubCell"/>
</dbReference>
<dbReference type="Proteomes" id="UP000235589">
    <property type="component" value="Chromosome"/>
</dbReference>
<keyword evidence="5 10" id="KW-0597">Phosphoprotein</keyword>
<dbReference type="InterPro" id="IPR001789">
    <property type="entry name" value="Sig_transdc_resp-reg_receiver"/>
</dbReference>
<evidence type="ECO:0000259" key="12">
    <source>
        <dbReference type="PROSITE" id="PS50109"/>
    </source>
</evidence>
<dbReference type="EMBL" id="CP020991">
    <property type="protein sequence ID" value="AUO19427.1"/>
    <property type="molecule type" value="Genomic_DNA"/>
</dbReference>
<feature type="transmembrane region" description="Helical" evidence="11">
    <location>
        <begin position="503"/>
        <end position="523"/>
    </location>
</feature>
<keyword evidence="11" id="KW-0472">Membrane</keyword>
<dbReference type="CDD" id="cd17546">
    <property type="entry name" value="REC_hyHK_CKI1_RcsC-like"/>
    <property type="match status" value="1"/>
</dbReference>
<dbReference type="Gene3D" id="3.30.565.10">
    <property type="entry name" value="Histidine kinase-like ATPase, C-terminal domain"/>
    <property type="match status" value="1"/>
</dbReference>
<dbReference type="SMART" id="SM00448">
    <property type="entry name" value="REC"/>
    <property type="match status" value="1"/>
</dbReference>
<dbReference type="SMART" id="SM00062">
    <property type="entry name" value="PBPb"/>
    <property type="match status" value="1"/>
</dbReference>
<feature type="modified residue" description="4-aspartylphosphate" evidence="10">
    <location>
        <position position="852"/>
    </location>
</feature>
<evidence type="ECO:0000256" key="11">
    <source>
        <dbReference type="SAM" id="Phobius"/>
    </source>
</evidence>
<dbReference type="InterPro" id="IPR001638">
    <property type="entry name" value="Solute-binding_3/MltF_N"/>
</dbReference>
<protein>
    <recommendedName>
        <fullName evidence="4">Stage 0 sporulation protein A homolog</fullName>
        <ecNumber evidence="3">2.7.13.3</ecNumber>
    </recommendedName>
</protein>
<dbReference type="PANTHER" id="PTHR45339:SF1">
    <property type="entry name" value="HYBRID SIGNAL TRANSDUCTION HISTIDINE KINASE J"/>
    <property type="match status" value="1"/>
</dbReference>